<sequence length="131" mass="14812">MENLFSEDWANRFTKKWNSTNEMVSQLAAANFDSIVAFGYADAPTPEVFIHINQGRITEAKPYALAPETTADWDLRAKPEQWLKWRGNGPGITGLGVAVASRQLQFVTGDYRRMIRQPLLAGPFLKFFAFL</sequence>
<evidence type="ECO:0008006" key="3">
    <source>
        <dbReference type="Google" id="ProtNLM"/>
    </source>
</evidence>
<dbReference type="Gene3D" id="3.30.1050.10">
    <property type="entry name" value="SCP2 sterol-binding domain"/>
    <property type="match status" value="1"/>
</dbReference>
<proteinExistence type="predicted"/>
<name>A0A809RRP2_9PROT</name>
<protein>
    <recommendedName>
        <fullName evidence="3">SCP2 domain-containing protein</fullName>
    </recommendedName>
</protein>
<evidence type="ECO:0000313" key="2">
    <source>
        <dbReference type="Proteomes" id="UP000463939"/>
    </source>
</evidence>
<dbReference type="EMBL" id="AP021881">
    <property type="protein sequence ID" value="BBP01541.1"/>
    <property type="molecule type" value="Genomic_DNA"/>
</dbReference>
<accession>A0A809RRP2</accession>
<evidence type="ECO:0000313" key="1">
    <source>
        <dbReference type="EMBL" id="BBP01541.1"/>
    </source>
</evidence>
<dbReference type="KEGG" id="sniv:SFSGTM_22490"/>
<organism evidence="1 2">
    <name type="scientific">Sulfuriferula nivalis</name>
    <dbReference type="NCBI Taxonomy" id="2675298"/>
    <lineage>
        <taxon>Bacteria</taxon>
        <taxon>Pseudomonadati</taxon>
        <taxon>Pseudomonadota</taxon>
        <taxon>Betaproteobacteria</taxon>
        <taxon>Nitrosomonadales</taxon>
        <taxon>Sulfuricellaceae</taxon>
        <taxon>Sulfuriferula</taxon>
    </lineage>
</organism>
<dbReference type="InterPro" id="IPR036527">
    <property type="entry name" value="SCP2_sterol-bd_dom_sf"/>
</dbReference>
<dbReference type="Proteomes" id="UP000463939">
    <property type="component" value="Chromosome"/>
</dbReference>
<dbReference type="AlphaFoldDB" id="A0A809RRP2"/>
<dbReference type="RefSeq" id="WP_162085310.1">
    <property type="nucleotide sequence ID" value="NZ_AP021881.1"/>
</dbReference>
<dbReference type="SUPFAM" id="SSF55718">
    <property type="entry name" value="SCP-like"/>
    <property type="match status" value="1"/>
</dbReference>
<gene>
    <name evidence="1" type="ORF">SFSGTM_22490</name>
</gene>
<keyword evidence="2" id="KW-1185">Reference proteome</keyword>
<reference evidence="2" key="1">
    <citation type="submission" date="2019-11" db="EMBL/GenBank/DDBJ databases">
        <title>Isolation and characterization of a novel species in the genus Sulfuriferula.</title>
        <authorList>
            <person name="Mochizuki J."/>
            <person name="Kojima H."/>
            <person name="Fukui M."/>
        </authorList>
    </citation>
    <scope>NUCLEOTIDE SEQUENCE [LARGE SCALE GENOMIC DNA]</scope>
    <source>
        <strain evidence="2">SGTM</strain>
    </source>
</reference>